<reference evidence="3 4" key="1">
    <citation type="submission" date="2018-11" db="EMBL/GenBank/DDBJ databases">
        <title>Micromonospora sp. PPF5-17, a new actinomycetes isolated from a hot spring soil.</title>
        <authorList>
            <person name="Thawai C."/>
        </authorList>
    </citation>
    <scope>NUCLEOTIDE SEQUENCE [LARGE SCALE GENOMIC DNA]</scope>
    <source>
        <strain evidence="3 4">PPF5-17</strain>
    </source>
</reference>
<evidence type="ECO:0000313" key="4">
    <source>
        <dbReference type="Proteomes" id="UP000280698"/>
    </source>
</evidence>
<dbReference type="Proteomes" id="UP000280698">
    <property type="component" value="Unassembled WGS sequence"/>
</dbReference>
<feature type="compositionally biased region" description="Low complexity" evidence="1">
    <location>
        <begin position="166"/>
        <end position="175"/>
    </location>
</feature>
<protein>
    <recommendedName>
        <fullName evidence="2">Group II intron maturase-specific domain-containing protein</fullName>
    </recommendedName>
</protein>
<feature type="compositionally biased region" description="Basic residues" evidence="1">
    <location>
        <begin position="17"/>
        <end position="46"/>
    </location>
</feature>
<comment type="caution">
    <text evidence="3">The sequence shown here is derived from an EMBL/GenBank/DDBJ whole genome shotgun (WGS) entry which is preliminary data.</text>
</comment>
<dbReference type="EMBL" id="RJLN01000137">
    <property type="protein sequence ID" value="RNL87812.1"/>
    <property type="molecule type" value="Genomic_DNA"/>
</dbReference>
<feature type="region of interest" description="Disordered" evidence="1">
    <location>
        <begin position="1"/>
        <end position="58"/>
    </location>
</feature>
<gene>
    <name evidence="3" type="ORF">EFE23_26550</name>
</gene>
<dbReference type="Pfam" id="PF08388">
    <property type="entry name" value="GIIM"/>
    <property type="match status" value="1"/>
</dbReference>
<feature type="region of interest" description="Disordered" evidence="1">
    <location>
        <begin position="139"/>
        <end position="210"/>
    </location>
</feature>
<evidence type="ECO:0000259" key="2">
    <source>
        <dbReference type="Pfam" id="PF08388"/>
    </source>
</evidence>
<evidence type="ECO:0000256" key="1">
    <source>
        <dbReference type="SAM" id="MobiDB-lite"/>
    </source>
</evidence>
<sequence length="339" mass="38557">MQTQHHRAGTLADRDQHRRRVTQRRRGCLPQRPRRTVQPRRRHVQHRPAQSVRAGPRRGVGQLRVQLLRQRPPLPRSRRDIGRNLVRHRAVQALVVNRQQDHRGRLAARLPSPLLIEHRVHTPVVGVVSPVRPRPPRAWLRHPVRAGIDPASQRTPPPHATRTRATDTATVHPHSLTPPPHPTRDTAGHGRGRENLPRRRATPGNGASKNAYQSLDTHLWQHLYKWARRRHPNKSRRWATARYFGPFCPTRRNMWVFRDRGTGAYLHQYAWTKIVRHAPVAGPTGDACASPHSWPSPGNAPCAPNTDSAPCVGNRWCTPTTCQTPSANGRPGTRPFAKR</sequence>
<name>A0ABX9W966_9ACTN</name>
<proteinExistence type="predicted"/>
<feature type="compositionally biased region" description="Basic and acidic residues" evidence="1">
    <location>
        <begin position="182"/>
        <end position="197"/>
    </location>
</feature>
<evidence type="ECO:0000313" key="3">
    <source>
        <dbReference type="EMBL" id="RNL87812.1"/>
    </source>
</evidence>
<dbReference type="InterPro" id="IPR013597">
    <property type="entry name" value="Mat_intron_G2"/>
</dbReference>
<keyword evidence="4" id="KW-1185">Reference proteome</keyword>
<organism evidence="3 4">
    <name type="scientific">Micromonospora solifontis</name>
    <dbReference type="NCBI Taxonomy" id="2487138"/>
    <lineage>
        <taxon>Bacteria</taxon>
        <taxon>Bacillati</taxon>
        <taxon>Actinomycetota</taxon>
        <taxon>Actinomycetes</taxon>
        <taxon>Micromonosporales</taxon>
        <taxon>Micromonosporaceae</taxon>
        <taxon>Micromonospora</taxon>
    </lineage>
</organism>
<feature type="domain" description="Group II intron maturase-specific" evidence="2">
    <location>
        <begin position="207"/>
        <end position="244"/>
    </location>
</feature>
<accession>A0ABX9W966</accession>